<name>A0A5C5WRR4_9BACT</name>
<dbReference type="EMBL" id="SJPI01000001">
    <property type="protein sequence ID" value="TWT52743.1"/>
    <property type="molecule type" value="Genomic_DNA"/>
</dbReference>
<evidence type="ECO:0000256" key="1">
    <source>
        <dbReference type="SAM" id="SignalP"/>
    </source>
</evidence>
<sequence length="442" mass="46712" precursor="true">MKIHSFHPCSQSVHQNASRVTRLLMICGAAFMGLASSSEAMAQSSSGSQGGNAVRNGLFTHGGEDYRVVDTASYRTSADQKEQSAIKQVGLLQHASGHCSSCGTSSCGGSCGTISMATGTCGSCGTSCGGRCGHRVSGLSCNGAFANSCEPCSPYRYASVEAMYFKRDNDDFSLSPNFGMDGFDYEWAPRITIGMVGDCVHGYEASFVGPLEWQQRGNDASATDSIGTFFGRTLVGNAATTLGTDLSFLTDASVADQRLSAEYYSLEASKTLVGWEMAKLLIGGRYINYDEDYLYAATSGTSGQTGNLNISTDNQLIGVQIGADLLFPISRHGFSDTRMRAGVYANNASTDQSIVKSTGYSIADSDSSTEIAGMFELGTGVRYQLGEILSVRAGAELWYLTGVATADSQASFTAAQLTQRQGVQAEDDILFTGLSVGAELRY</sequence>
<feature type="signal peptide" evidence="1">
    <location>
        <begin position="1"/>
        <end position="42"/>
    </location>
</feature>
<proteinExistence type="predicted"/>
<evidence type="ECO:0000313" key="2">
    <source>
        <dbReference type="EMBL" id="TWT52743.1"/>
    </source>
</evidence>
<dbReference type="Proteomes" id="UP000316598">
    <property type="component" value="Unassembled WGS sequence"/>
</dbReference>
<keyword evidence="1" id="KW-0732">Signal</keyword>
<accession>A0A5C5WRR4</accession>
<comment type="caution">
    <text evidence="2">The sequence shown here is derived from an EMBL/GenBank/DDBJ whole genome shotgun (WGS) entry which is preliminary data.</text>
</comment>
<organism evidence="2 3">
    <name type="scientific">Rubripirellula amarantea</name>
    <dbReference type="NCBI Taxonomy" id="2527999"/>
    <lineage>
        <taxon>Bacteria</taxon>
        <taxon>Pseudomonadati</taxon>
        <taxon>Planctomycetota</taxon>
        <taxon>Planctomycetia</taxon>
        <taxon>Pirellulales</taxon>
        <taxon>Pirellulaceae</taxon>
        <taxon>Rubripirellula</taxon>
    </lineage>
</organism>
<reference evidence="2 3" key="1">
    <citation type="submission" date="2019-02" db="EMBL/GenBank/DDBJ databases">
        <title>Deep-cultivation of Planctomycetes and their phenomic and genomic characterization uncovers novel biology.</title>
        <authorList>
            <person name="Wiegand S."/>
            <person name="Jogler M."/>
            <person name="Boedeker C."/>
            <person name="Pinto D."/>
            <person name="Vollmers J."/>
            <person name="Rivas-Marin E."/>
            <person name="Kohn T."/>
            <person name="Peeters S.H."/>
            <person name="Heuer A."/>
            <person name="Rast P."/>
            <person name="Oberbeckmann S."/>
            <person name="Bunk B."/>
            <person name="Jeske O."/>
            <person name="Meyerdierks A."/>
            <person name="Storesund J.E."/>
            <person name="Kallscheuer N."/>
            <person name="Luecker S."/>
            <person name="Lage O.M."/>
            <person name="Pohl T."/>
            <person name="Merkel B.J."/>
            <person name="Hornburger P."/>
            <person name="Mueller R.-W."/>
            <person name="Bruemmer F."/>
            <person name="Labrenz M."/>
            <person name="Spormann A.M."/>
            <person name="Op Den Camp H."/>
            <person name="Overmann J."/>
            <person name="Amann R."/>
            <person name="Jetten M.S.M."/>
            <person name="Mascher T."/>
            <person name="Medema M.H."/>
            <person name="Devos D.P."/>
            <person name="Kaster A.-K."/>
            <person name="Ovreas L."/>
            <person name="Rohde M."/>
            <person name="Galperin M.Y."/>
            <person name="Jogler C."/>
        </authorList>
    </citation>
    <scope>NUCLEOTIDE SEQUENCE [LARGE SCALE GENOMIC DNA]</scope>
    <source>
        <strain evidence="2 3">Pla22</strain>
    </source>
</reference>
<dbReference type="AlphaFoldDB" id="A0A5C5WRR4"/>
<gene>
    <name evidence="2" type="ORF">Pla22_03690</name>
</gene>
<dbReference type="OrthoDB" id="264439at2"/>
<protein>
    <submittedName>
        <fullName evidence="2">Uncharacterized protein</fullName>
    </submittedName>
</protein>
<feature type="chain" id="PRO_5022953160" evidence="1">
    <location>
        <begin position="43"/>
        <end position="442"/>
    </location>
</feature>
<keyword evidence="3" id="KW-1185">Reference proteome</keyword>
<dbReference type="RefSeq" id="WP_146513065.1">
    <property type="nucleotide sequence ID" value="NZ_SJPI01000001.1"/>
</dbReference>
<evidence type="ECO:0000313" key="3">
    <source>
        <dbReference type="Proteomes" id="UP000316598"/>
    </source>
</evidence>